<dbReference type="GO" id="GO:0046872">
    <property type="term" value="F:metal ion binding"/>
    <property type="evidence" value="ECO:0007669"/>
    <property type="project" value="UniProtKB-KW"/>
</dbReference>
<comment type="catalytic activity">
    <reaction evidence="11">
        <text>tRNA(Thr) + L-threonine + ATP = L-threonyl-tRNA(Thr) + AMP + diphosphate + H(+)</text>
        <dbReference type="Rhea" id="RHEA:24624"/>
        <dbReference type="Rhea" id="RHEA-COMP:9670"/>
        <dbReference type="Rhea" id="RHEA-COMP:9704"/>
        <dbReference type="ChEBI" id="CHEBI:15378"/>
        <dbReference type="ChEBI" id="CHEBI:30616"/>
        <dbReference type="ChEBI" id="CHEBI:33019"/>
        <dbReference type="ChEBI" id="CHEBI:57926"/>
        <dbReference type="ChEBI" id="CHEBI:78442"/>
        <dbReference type="ChEBI" id="CHEBI:78534"/>
        <dbReference type="ChEBI" id="CHEBI:456215"/>
        <dbReference type="EC" id="6.1.1.3"/>
    </reaction>
</comment>
<dbReference type="GO" id="GO:0006435">
    <property type="term" value="P:threonyl-tRNA aminoacylation"/>
    <property type="evidence" value="ECO:0007669"/>
    <property type="project" value="UniProtKB-UniRule"/>
</dbReference>
<dbReference type="InterPro" id="IPR006195">
    <property type="entry name" value="aa-tRNA-synth_II"/>
</dbReference>
<evidence type="ECO:0000256" key="7">
    <source>
        <dbReference type="ARBA" id="ARBA00022833"/>
    </source>
</evidence>
<keyword evidence="3" id="KW-0963">Cytoplasm</keyword>
<dbReference type="EC" id="6.1.1.3" evidence="2 12"/>
<name>A0A1S6HUU0_9GAMM</name>
<dbReference type="PANTHER" id="PTHR11451:SF44">
    <property type="entry name" value="THREONINE--TRNA LIGASE, CHLOROPLASTIC_MITOCHONDRIAL 2"/>
    <property type="match status" value="1"/>
</dbReference>
<dbReference type="RefSeq" id="WP_077754210.1">
    <property type="nucleotide sequence ID" value="NZ_CP014782.1"/>
</dbReference>
<evidence type="ECO:0000256" key="4">
    <source>
        <dbReference type="ARBA" id="ARBA00022598"/>
    </source>
</evidence>
<evidence type="ECO:0000259" key="13">
    <source>
        <dbReference type="PROSITE" id="PS50862"/>
    </source>
</evidence>
<dbReference type="Pfam" id="PF00587">
    <property type="entry name" value="tRNA-synt_2b"/>
    <property type="match status" value="1"/>
</dbReference>
<dbReference type="InterPro" id="IPR045864">
    <property type="entry name" value="aa-tRNA-synth_II/BPL/LPL"/>
</dbReference>
<accession>A0A1S6HUU0</accession>
<dbReference type="SUPFAM" id="SSF55681">
    <property type="entry name" value="Class II aaRS and biotin synthetases"/>
    <property type="match status" value="1"/>
</dbReference>
<evidence type="ECO:0000256" key="8">
    <source>
        <dbReference type="ARBA" id="ARBA00022840"/>
    </source>
</evidence>
<evidence type="ECO:0000256" key="2">
    <source>
        <dbReference type="ARBA" id="ARBA00013163"/>
    </source>
</evidence>
<evidence type="ECO:0000256" key="6">
    <source>
        <dbReference type="ARBA" id="ARBA00022741"/>
    </source>
</evidence>
<keyword evidence="10 14" id="KW-0030">Aminoacyl-tRNA synthetase</keyword>
<sequence>MKNEHRKIGSELELFSLSDYASGMVFWYPKGYAIYRKVEAYLRDIQEQYHYREIRSPILANSQLWDKSGHLDKFRDDMFLLQSDGQEQALKPMNCPFHIEMFNQLCQSYRQLPLRLSEFGLCHRNEASGALNGLLRLRSFNQDDGHVFCREQQIQSELMSFVEMLYRVYDKFGFDADSIEVSISLRASNKAGSEDAWDRAEQYLQDGLEQLNIPFQLQPNEGAFYAPKVEFALKDSLGRKWQCGTFQLDFVLAERMDATFINEEGQAEYPVILHRAVLGSLERFIAILLEHYQGKLPLWLNPNAISVLPISDSHIAQADIVYDRLKSLGYQVCIDKSQDSVGYKLRQHFKQKGLYCLIIGDEEIEQGKVTVRQKKSNAKMSLQDFIDSLEAA</sequence>
<evidence type="ECO:0000256" key="5">
    <source>
        <dbReference type="ARBA" id="ARBA00022723"/>
    </source>
</evidence>
<dbReference type="InterPro" id="IPR004154">
    <property type="entry name" value="Anticodon-bd"/>
</dbReference>
<evidence type="ECO:0000313" key="15">
    <source>
        <dbReference type="Proteomes" id="UP000189545"/>
    </source>
</evidence>
<dbReference type="FunFam" id="3.30.930.10:FF:000002">
    <property type="entry name" value="Threonine--tRNA ligase"/>
    <property type="match status" value="1"/>
</dbReference>
<evidence type="ECO:0000256" key="11">
    <source>
        <dbReference type="ARBA" id="ARBA00049515"/>
    </source>
</evidence>
<keyword evidence="7" id="KW-0862">Zinc</keyword>
<dbReference type="SUPFAM" id="SSF52954">
    <property type="entry name" value="Class II aaRS ABD-related"/>
    <property type="match status" value="1"/>
</dbReference>
<keyword evidence="4 14" id="KW-0436">Ligase</keyword>
<dbReference type="CDD" id="cd00771">
    <property type="entry name" value="ThrRS_core"/>
    <property type="match status" value="1"/>
</dbReference>
<keyword evidence="6" id="KW-0547">Nucleotide-binding</keyword>
<dbReference type="PRINTS" id="PR01047">
    <property type="entry name" value="TRNASYNTHTHR"/>
</dbReference>
<evidence type="ECO:0000256" key="10">
    <source>
        <dbReference type="ARBA" id="ARBA00023146"/>
    </source>
</evidence>
<dbReference type="EMBL" id="CP014782">
    <property type="protein sequence ID" value="AQS39271.1"/>
    <property type="molecule type" value="Genomic_DNA"/>
</dbReference>
<dbReference type="GO" id="GO:0005737">
    <property type="term" value="C:cytoplasm"/>
    <property type="evidence" value="ECO:0007669"/>
    <property type="project" value="UniProtKB-UniRule"/>
</dbReference>
<dbReference type="GO" id="GO:0005524">
    <property type="term" value="F:ATP binding"/>
    <property type="evidence" value="ECO:0007669"/>
    <property type="project" value="UniProtKB-KW"/>
</dbReference>
<dbReference type="InterPro" id="IPR002314">
    <property type="entry name" value="aa-tRNA-synt_IIb"/>
</dbReference>
<evidence type="ECO:0000313" key="14">
    <source>
        <dbReference type="EMBL" id="AQS39271.1"/>
    </source>
</evidence>
<dbReference type="InterPro" id="IPR036621">
    <property type="entry name" value="Anticodon-bd_dom_sf"/>
</dbReference>
<dbReference type="NCBIfam" id="TIGR00418">
    <property type="entry name" value="thrS"/>
    <property type="match status" value="1"/>
</dbReference>
<evidence type="ECO:0000256" key="3">
    <source>
        <dbReference type="ARBA" id="ARBA00022490"/>
    </source>
</evidence>
<dbReference type="InterPro" id="IPR002320">
    <property type="entry name" value="Thr-tRNA-ligase_IIa"/>
</dbReference>
<dbReference type="AlphaFoldDB" id="A0A1S6HUU0"/>
<dbReference type="OrthoDB" id="9802304at2"/>
<dbReference type="Gene3D" id="3.30.930.10">
    <property type="entry name" value="Bira Bifunctional Protein, Domain 2"/>
    <property type="match status" value="1"/>
</dbReference>
<dbReference type="Gene3D" id="3.40.50.800">
    <property type="entry name" value="Anticodon-binding domain"/>
    <property type="match status" value="1"/>
</dbReference>
<keyword evidence="9" id="KW-0648">Protein biosynthesis</keyword>
<organism evidence="14 15">
    <name type="scientific">Shewanella psychrophila</name>
    <dbReference type="NCBI Taxonomy" id="225848"/>
    <lineage>
        <taxon>Bacteria</taxon>
        <taxon>Pseudomonadati</taxon>
        <taxon>Pseudomonadota</taxon>
        <taxon>Gammaproteobacteria</taxon>
        <taxon>Alteromonadales</taxon>
        <taxon>Shewanellaceae</taxon>
        <taxon>Shewanella</taxon>
    </lineage>
</organism>
<proteinExistence type="inferred from homology"/>
<dbReference type="Pfam" id="PF03129">
    <property type="entry name" value="HGTP_anticodon"/>
    <property type="match status" value="1"/>
</dbReference>
<evidence type="ECO:0000256" key="9">
    <source>
        <dbReference type="ARBA" id="ARBA00022917"/>
    </source>
</evidence>
<dbReference type="PANTHER" id="PTHR11451">
    <property type="entry name" value="THREONINE-TRNA LIGASE"/>
    <property type="match status" value="1"/>
</dbReference>
<keyword evidence="8" id="KW-0067">ATP-binding</keyword>
<reference evidence="14 15" key="1">
    <citation type="submission" date="2016-03" db="EMBL/GenBank/DDBJ databases">
        <title>Complete genome sequence of Shewanella psychrophila WP2, a deep sea bacterium isolated from west Pacific sediment.</title>
        <authorList>
            <person name="Xu G."/>
            <person name="Jian H."/>
        </authorList>
    </citation>
    <scope>NUCLEOTIDE SEQUENCE [LARGE SCALE GENOMIC DNA]</scope>
    <source>
        <strain evidence="14 15">WP2</strain>
    </source>
</reference>
<keyword evidence="15" id="KW-1185">Reference proteome</keyword>
<protein>
    <recommendedName>
        <fullName evidence="2 12">Threonine--tRNA ligase</fullName>
        <ecNumber evidence="2 12">6.1.1.3</ecNumber>
    </recommendedName>
</protein>
<evidence type="ECO:0000256" key="1">
    <source>
        <dbReference type="ARBA" id="ARBA00008226"/>
    </source>
</evidence>
<dbReference type="Proteomes" id="UP000189545">
    <property type="component" value="Chromosome"/>
</dbReference>
<gene>
    <name evidence="14" type="ORF">Sps_04165</name>
</gene>
<dbReference type="GO" id="GO:0004829">
    <property type="term" value="F:threonine-tRNA ligase activity"/>
    <property type="evidence" value="ECO:0007669"/>
    <property type="project" value="UniProtKB-UniRule"/>
</dbReference>
<evidence type="ECO:0000256" key="12">
    <source>
        <dbReference type="NCBIfam" id="TIGR00418"/>
    </source>
</evidence>
<keyword evidence="5" id="KW-0479">Metal-binding</keyword>
<dbReference type="PROSITE" id="PS50862">
    <property type="entry name" value="AA_TRNA_LIGASE_II"/>
    <property type="match status" value="1"/>
</dbReference>
<dbReference type="InterPro" id="IPR033728">
    <property type="entry name" value="ThrRS_core"/>
</dbReference>
<dbReference type="KEGG" id="spsw:Sps_04165"/>
<feature type="domain" description="Aminoacyl-transfer RNA synthetases class-II family profile" evidence="13">
    <location>
        <begin position="23"/>
        <end position="297"/>
    </location>
</feature>
<comment type="similarity">
    <text evidence="1">Belongs to the class-II aminoacyl-tRNA synthetase family.</text>
</comment>
<dbReference type="STRING" id="225848.Sps_04165"/>